<feature type="domain" description="Carboxylesterase type B" evidence="5">
    <location>
        <begin position="34"/>
        <end position="448"/>
    </location>
</feature>
<dbReference type="InterPro" id="IPR019826">
    <property type="entry name" value="Carboxylesterase_B_AS"/>
</dbReference>
<evidence type="ECO:0000259" key="5">
    <source>
        <dbReference type="Pfam" id="PF00135"/>
    </source>
</evidence>
<feature type="region of interest" description="Disordered" evidence="4">
    <location>
        <begin position="1"/>
        <end position="26"/>
    </location>
</feature>
<evidence type="ECO:0000256" key="2">
    <source>
        <dbReference type="ARBA" id="ARBA00022801"/>
    </source>
</evidence>
<dbReference type="PROSITE" id="PS00122">
    <property type="entry name" value="CARBOXYLESTERASE_B_1"/>
    <property type="match status" value="1"/>
</dbReference>
<dbReference type="EC" id="3.1.1.-" evidence="3"/>
<dbReference type="Gene3D" id="3.40.50.1820">
    <property type="entry name" value="alpha/beta hydrolase"/>
    <property type="match status" value="1"/>
</dbReference>
<comment type="caution">
    <text evidence="6">The sequence shown here is derived from an EMBL/GenBank/DDBJ whole genome shotgun (WGS) entry which is preliminary data.</text>
</comment>
<dbReference type="EMBL" id="BAABKZ010000001">
    <property type="protein sequence ID" value="GAA5087625.1"/>
    <property type="molecule type" value="Genomic_DNA"/>
</dbReference>
<keyword evidence="2 3" id="KW-0378">Hydrolase</keyword>
<gene>
    <name evidence="6" type="ORF">GCM10025760_09040</name>
</gene>
<dbReference type="PANTHER" id="PTHR11559">
    <property type="entry name" value="CARBOXYLESTERASE"/>
    <property type="match status" value="1"/>
</dbReference>
<dbReference type="InterPro" id="IPR029058">
    <property type="entry name" value="AB_hydrolase_fold"/>
</dbReference>
<sequence>MTPTPPPAATGTSHAITGPESPDTPPTARYVEADTVAGRVRGLWRGEPGAGGSAAFLGIPFAEPPVGALRFAAPVPVEPWAGVRDALDFGATAQRGDPGITLIPEPSVPGDATLNVNVFTPVVGPTDAALPVVVWIHGGGYVSGSPASPWYDGRAFNRDGVVTVTISYRLGFDGFGHIDGAPSNRGARDWLAALQWVQDNIANFGGDPSRVTIAGQSAGGGAVLRLLALPAAQPLFHSVWALSAALADVSPERARSASIRLAGLAGVAPTREGFASASEETLHALQSKATEPESGDRLAGVRGLLEDGLSWGPMVDGDLVPEPTIAALRSGVGADKPLVLGATDDEFTMVLDSAAGKLRFIPAALAFAKLDVPRERRRAYLADNKAQRRKGTAAVLGRYVTDVVFRSTVVKVADARGAASTWVYRFSWPSPTRRWALHCLDVPFWFDCLEDPHVAAIAGDAPPRRLAAAIHGAAVALVRGDDPGWRPWSDAPGTTRVFGGAASVPDVVADGYRSVRALL</sequence>
<proteinExistence type="inferred from homology"/>
<evidence type="ECO:0000256" key="3">
    <source>
        <dbReference type="RuleBase" id="RU361235"/>
    </source>
</evidence>
<name>A0ABP9M1L1_9MICO</name>
<comment type="similarity">
    <text evidence="1 3">Belongs to the type-B carboxylesterase/lipase family.</text>
</comment>
<organism evidence="6 7">
    <name type="scientific">Microbacterium yannicii</name>
    <dbReference type="NCBI Taxonomy" id="671622"/>
    <lineage>
        <taxon>Bacteria</taxon>
        <taxon>Bacillati</taxon>
        <taxon>Actinomycetota</taxon>
        <taxon>Actinomycetes</taxon>
        <taxon>Micrococcales</taxon>
        <taxon>Microbacteriaceae</taxon>
        <taxon>Microbacterium</taxon>
    </lineage>
</organism>
<reference evidence="7" key="1">
    <citation type="journal article" date="2019" name="Int. J. Syst. Evol. Microbiol.">
        <title>The Global Catalogue of Microorganisms (GCM) 10K type strain sequencing project: providing services to taxonomists for standard genome sequencing and annotation.</title>
        <authorList>
            <consortium name="The Broad Institute Genomics Platform"/>
            <consortium name="The Broad Institute Genome Sequencing Center for Infectious Disease"/>
            <person name="Wu L."/>
            <person name="Ma J."/>
        </authorList>
    </citation>
    <scope>NUCLEOTIDE SEQUENCE [LARGE SCALE GENOMIC DNA]</scope>
    <source>
        <strain evidence="7">JCM 18959</strain>
    </source>
</reference>
<dbReference type="Proteomes" id="UP001501407">
    <property type="component" value="Unassembled WGS sequence"/>
</dbReference>
<dbReference type="SUPFAM" id="SSF53474">
    <property type="entry name" value="alpha/beta-Hydrolases"/>
    <property type="match status" value="1"/>
</dbReference>
<protein>
    <recommendedName>
        <fullName evidence="3">Carboxylic ester hydrolase</fullName>
        <ecNumber evidence="3">3.1.1.-</ecNumber>
    </recommendedName>
</protein>
<dbReference type="InterPro" id="IPR050309">
    <property type="entry name" value="Type-B_Carboxylest/Lipase"/>
</dbReference>
<evidence type="ECO:0000256" key="1">
    <source>
        <dbReference type="ARBA" id="ARBA00005964"/>
    </source>
</evidence>
<dbReference type="RefSeq" id="WP_194412748.1">
    <property type="nucleotide sequence ID" value="NZ_BAABKZ010000001.1"/>
</dbReference>
<dbReference type="Pfam" id="PF00135">
    <property type="entry name" value="COesterase"/>
    <property type="match status" value="1"/>
</dbReference>
<evidence type="ECO:0000313" key="6">
    <source>
        <dbReference type="EMBL" id="GAA5087625.1"/>
    </source>
</evidence>
<keyword evidence="7" id="KW-1185">Reference proteome</keyword>
<evidence type="ECO:0000313" key="7">
    <source>
        <dbReference type="Proteomes" id="UP001501407"/>
    </source>
</evidence>
<evidence type="ECO:0000256" key="4">
    <source>
        <dbReference type="SAM" id="MobiDB-lite"/>
    </source>
</evidence>
<dbReference type="InterPro" id="IPR002018">
    <property type="entry name" value="CarbesteraseB"/>
</dbReference>
<accession>A0ABP9M1L1</accession>